<sequence>MAIPVILIVGSMFACAIALYAILMHEQRRKQRAGSGDLAKKAKAYTFLSENFLTRKTFRKLVEQLASLSIYNLLEIRTLAIQYYTQTLGLSLTLVFVGIIVFRDVTAVLLCAAFALVIFQTLITKKIDTTHFLVLKEFSTTLSSIREAYTLLGNIPDAISECTKGKYLQKSLDKIYLILTATDAEERLESFYRTVPFPMLQTLAGVCYLLNDAGDEKDDHGVSAFKSAITLLKHECDLEVRKLTKQRMMFSMLEYLPLAPLPFVGVLKWFFTTYMPGTSVIYNGMLGYISQTIIILSSIFAYWYITSTNSPTAIRRNDRSDFVDAFLYWPPFQKILPNILPKKARTRMQIEKELKGALSSKDIKYIYASKVLAAVIAFVMTLSALTAFTFLAKEFTYDNIKTASFLGGSNMSVQDAEKWRELDNSLLAQPKAPRERDLQDIIPTYFPDISSMDLKDQCTRIIQKYNNYHNLRFHWWYVLIAYGIGVFGWFAPGIMLDLRKKMVRAEEEEDVLQLQTMLAILRYTSLDTMEALYWLARQSRIYQTAIYFAYHEYPSDPELALNRLRDKSSLPEFQQICERLLSTISQVTIREAFSDLESERDQMLSIREMVQNNTIERKRRQCSPISRAPLMAMVFGHVLMPIGVLGYNEVTNMMGQLGVM</sequence>
<dbReference type="eggNOG" id="ENOG502Z8SC">
    <property type="taxonomic scope" value="Bacteria"/>
</dbReference>
<feature type="transmembrane region" description="Helical" evidence="1">
    <location>
        <begin position="90"/>
        <end position="119"/>
    </location>
</feature>
<dbReference type="STRING" id="411467.BACCAP_03171"/>
<keyword evidence="3" id="KW-1185">Reference proteome</keyword>
<feature type="transmembrane region" description="Helical" evidence="1">
    <location>
        <begin position="475"/>
        <end position="496"/>
    </location>
</feature>
<keyword evidence="1" id="KW-0472">Membrane</keyword>
<reference evidence="2 3" key="1">
    <citation type="submission" date="2007-04" db="EMBL/GenBank/DDBJ databases">
        <authorList>
            <person name="Fulton L."/>
            <person name="Clifton S."/>
            <person name="Fulton B."/>
            <person name="Xu J."/>
            <person name="Minx P."/>
            <person name="Pepin K.H."/>
            <person name="Johnson M."/>
            <person name="Thiruvilangam P."/>
            <person name="Bhonagiri V."/>
            <person name="Nash W.E."/>
            <person name="Mardis E.R."/>
            <person name="Wilson R.K."/>
        </authorList>
    </citation>
    <scope>NUCLEOTIDE SEQUENCE [LARGE SCALE GENOMIC DNA]</scope>
    <source>
        <strain evidence="2 3">ATCC 29799</strain>
    </source>
</reference>
<accession>A6NY72</accession>
<feature type="transmembrane region" description="Helical" evidence="1">
    <location>
        <begin position="371"/>
        <end position="392"/>
    </location>
</feature>
<evidence type="ECO:0000256" key="1">
    <source>
        <dbReference type="SAM" id="Phobius"/>
    </source>
</evidence>
<organism evidence="2 3">
    <name type="scientific">Pseudoflavonifractor capillosus ATCC 29799</name>
    <dbReference type="NCBI Taxonomy" id="411467"/>
    <lineage>
        <taxon>Bacteria</taxon>
        <taxon>Bacillati</taxon>
        <taxon>Bacillota</taxon>
        <taxon>Clostridia</taxon>
        <taxon>Eubacteriales</taxon>
        <taxon>Oscillospiraceae</taxon>
        <taxon>Pseudoflavonifractor</taxon>
    </lineage>
</organism>
<keyword evidence="1" id="KW-0812">Transmembrane</keyword>
<evidence type="ECO:0000313" key="2">
    <source>
        <dbReference type="EMBL" id="EDM99242.1"/>
    </source>
</evidence>
<comment type="caution">
    <text evidence="2">The sequence shown here is derived from an EMBL/GenBank/DDBJ whole genome shotgun (WGS) entry which is preliminary data.</text>
</comment>
<name>A6NY72_9FIRM</name>
<evidence type="ECO:0000313" key="3">
    <source>
        <dbReference type="Proteomes" id="UP000003639"/>
    </source>
</evidence>
<keyword evidence="1" id="KW-1133">Transmembrane helix</keyword>
<feature type="transmembrane region" description="Helical" evidence="1">
    <location>
        <begin position="286"/>
        <end position="305"/>
    </location>
</feature>
<dbReference type="RefSeq" id="WP_006573679.1">
    <property type="nucleotide sequence ID" value="NZ_AAXG02000028.1"/>
</dbReference>
<feature type="transmembrane region" description="Helical" evidence="1">
    <location>
        <begin position="252"/>
        <end position="271"/>
    </location>
</feature>
<feature type="transmembrane region" description="Helical" evidence="1">
    <location>
        <begin position="6"/>
        <end position="23"/>
    </location>
</feature>
<reference evidence="2 3" key="2">
    <citation type="submission" date="2007-06" db="EMBL/GenBank/DDBJ databases">
        <title>Draft genome sequence of Pseudoflavonifractor capillosus ATCC 29799.</title>
        <authorList>
            <person name="Sudarsanam P."/>
            <person name="Ley R."/>
            <person name="Guruge J."/>
            <person name="Turnbaugh P.J."/>
            <person name="Mahowald M."/>
            <person name="Liep D."/>
            <person name="Gordon J."/>
        </authorList>
    </citation>
    <scope>NUCLEOTIDE SEQUENCE [LARGE SCALE GENOMIC DNA]</scope>
    <source>
        <strain evidence="2 3">ATCC 29799</strain>
    </source>
</reference>
<proteinExistence type="predicted"/>
<dbReference type="Proteomes" id="UP000003639">
    <property type="component" value="Unassembled WGS sequence"/>
</dbReference>
<protein>
    <submittedName>
        <fullName evidence="2">Uncharacterized protein</fullName>
    </submittedName>
</protein>
<dbReference type="AlphaFoldDB" id="A6NY72"/>
<dbReference type="EMBL" id="AAXG02000028">
    <property type="protein sequence ID" value="EDM99242.1"/>
    <property type="molecule type" value="Genomic_DNA"/>
</dbReference>
<gene>
    <name evidence="2" type="ORF">BACCAP_03171</name>
</gene>
<feature type="transmembrane region" description="Helical" evidence="1">
    <location>
        <begin position="628"/>
        <end position="647"/>
    </location>
</feature>